<protein>
    <submittedName>
        <fullName evidence="1">Uncharacterized protein</fullName>
    </submittedName>
</protein>
<proteinExistence type="predicted"/>
<accession>A0A3B0TA84</accession>
<organism evidence="1">
    <name type="scientific">hydrothermal vent metagenome</name>
    <dbReference type="NCBI Taxonomy" id="652676"/>
    <lineage>
        <taxon>unclassified sequences</taxon>
        <taxon>metagenomes</taxon>
        <taxon>ecological metagenomes</taxon>
    </lineage>
</organism>
<name>A0A3B0TA84_9ZZZZ</name>
<sequence>MTLNQGKQGLEIQKRSKHSRTAKLIKTTGAILYAPFKFKGEQDPSLTDMSAVEDFFLRNSYGKYQLTTTIAPIIELPFTRRQDIDDNTINWETVLRNELANKGFKNSNG</sequence>
<gene>
    <name evidence="1" type="ORF">MNBD_BACTEROID03-2223</name>
</gene>
<dbReference type="AlphaFoldDB" id="A0A3B0TA84"/>
<reference evidence="1" key="1">
    <citation type="submission" date="2018-06" db="EMBL/GenBank/DDBJ databases">
        <authorList>
            <person name="Zhirakovskaya E."/>
        </authorList>
    </citation>
    <scope>NUCLEOTIDE SEQUENCE</scope>
</reference>
<evidence type="ECO:0000313" key="1">
    <source>
        <dbReference type="EMBL" id="VAW13770.1"/>
    </source>
</evidence>
<dbReference type="EMBL" id="UOEL01000108">
    <property type="protein sequence ID" value="VAW13770.1"/>
    <property type="molecule type" value="Genomic_DNA"/>
</dbReference>